<accession>A0A075LSJ4</accession>
<gene>
    <name evidence="3" type="ORF">PAP_04250</name>
</gene>
<sequence>MGYEQLSQELKNAYVNVRSLDDYRWDLFEDKIIGVHKKSELPIRIRFASGREEAEKMSENKEGFGIDVIVVPNRRTFYIDNGAFILSVNYLRSLLVDINDHIVWHGFKVIEKDGNLVQEDFYEYLGGLMVSHIKNNMISGQDYLLWQFYKCEHCGKYVDIDSVAKHMEGHGVSLTDKSEEKYEVFELNFIKGKVFNKFGKEVKESEFSSEAKAFLKDMFKDVQPIEEEDF</sequence>
<keyword evidence="4" id="KW-1185">Reference proteome</keyword>
<evidence type="ECO:0000259" key="1">
    <source>
        <dbReference type="Pfam" id="PF15517"/>
    </source>
</evidence>
<dbReference type="AlphaFoldDB" id="A0A075LSJ4"/>
<protein>
    <submittedName>
        <fullName evidence="3">Uncharacterized protein</fullName>
    </submittedName>
</protein>
<name>A0A075LSJ4_9EURY</name>
<dbReference type="STRING" id="1343739.PAP_04250"/>
<dbReference type="Gene3D" id="3.40.1350.70">
    <property type="entry name" value="TBP-interacting protein, N-terminal domain"/>
    <property type="match status" value="1"/>
</dbReference>
<organism evidence="3 4">
    <name type="scientific">Palaeococcus pacificus DY20341</name>
    <dbReference type="NCBI Taxonomy" id="1343739"/>
    <lineage>
        <taxon>Archaea</taxon>
        <taxon>Methanobacteriati</taxon>
        <taxon>Methanobacteriota</taxon>
        <taxon>Thermococci</taxon>
        <taxon>Thermococcales</taxon>
        <taxon>Thermococcaceae</taxon>
        <taxon>Palaeococcus</taxon>
    </lineage>
</organism>
<dbReference type="InterPro" id="IPR049118">
    <property type="entry name" value="TBPIP_C"/>
</dbReference>
<dbReference type="InterPro" id="IPR038230">
    <property type="entry name" value="TIP_N_sf"/>
</dbReference>
<dbReference type="GeneID" id="24841976"/>
<dbReference type="Pfam" id="PF21664">
    <property type="entry name" value="TBPIP_C"/>
    <property type="match status" value="1"/>
</dbReference>
<dbReference type="OrthoDB" id="84510at2157"/>
<dbReference type="Gene3D" id="3.90.79.30">
    <property type="entry name" value="TBP-interacting protein, C-terminal domain"/>
    <property type="match status" value="1"/>
</dbReference>
<dbReference type="eggNOG" id="arCOG05837">
    <property type="taxonomic scope" value="Archaea"/>
</dbReference>
<evidence type="ECO:0000313" key="4">
    <source>
        <dbReference type="Proteomes" id="UP000027981"/>
    </source>
</evidence>
<evidence type="ECO:0000313" key="3">
    <source>
        <dbReference type="EMBL" id="AIF69264.1"/>
    </source>
</evidence>
<reference evidence="4" key="1">
    <citation type="submission" date="2013-06" db="EMBL/GenBank/DDBJ databases">
        <title>Complete Genome Sequence of Hyperthermophilic Palaeococcus pacificus DY20341T, Isolated from a Deep-Sea Hydrothermal Sediments.</title>
        <authorList>
            <person name="Zeng X."/>
            <person name="Shao Z."/>
        </authorList>
    </citation>
    <scope>NUCLEOTIDE SEQUENCE [LARGE SCALE GENOMIC DNA]</scope>
    <source>
        <strain evidence="4">DY20341</strain>
    </source>
</reference>
<evidence type="ECO:0000259" key="2">
    <source>
        <dbReference type="Pfam" id="PF21664"/>
    </source>
</evidence>
<dbReference type="RefSeq" id="WP_048164843.1">
    <property type="nucleotide sequence ID" value="NZ_CP006019.1"/>
</dbReference>
<feature type="domain" description="TBP-interacting protein C-terminal" evidence="2">
    <location>
        <begin position="103"/>
        <end position="217"/>
    </location>
</feature>
<dbReference type="Proteomes" id="UP000027981">
    <property type="component" value="Chromosome"/>
</dbReference>
<reference evidence="3 4" key="2">
    <citation type="journal article" date="2015" name="Genome Announc.">
        <title>Complete Genome Sequence of Hyperthermophilic Piezophilic Archaeon Palaeococcus pacificus DY20341T, Isolated from Deep-Sea Hydrothermal Sediments.</title>
        <authorList>
            <person name="Zeng X."/>
            <person name="Jebbar M."/>
            <person name="Shao Z."/>
        </authorList>
    </citation>
    <scope>NUCLEOTIDE SEQUENCE [LARGE SCALE GENOMIC DNA]</scope>
    <source>
        <strain evidence="3 4">DY20341</strain>
    </source>
</reference>
<dbReference type="EMBL" id="CP006019">
    <property type="protein sequence ID" value="AIF69264.1"/>
    <property type="molecule type" value="Genomic_DNA"/>
</dbReference>
<dbReference type="InterPro" id="IPR029125">
    <property type="entry name" value="TIP_N"/>
</dbReference>
<proteinExistence type="predicted"/>
<dbReference type="HOGENOM" id="CLU_1237956_0_0_2"/>
<dbReference type="SUPFAM" id="SSF159612">
    <property type="entry name" value="TBP-interacting protein-like"/>
    <property type="match status" value="1"/>
</dbReference>
<dbReference type="Pfam" id="PF15517">
    <property type="entry name" value="TBPIP_N"/>
    <property type="match status" value="1"/>
</dbReference>
<dbReference type="InterPro" id="IPR043112">
    <property type="entry name" value="TIP_C"/>
</dbReference>
<feature type="domain" description="TBP-interacting protein N-terminal" evidence="1">
    <location>
        <begin position="3"/>
        <end position="102"/>
    </location>
</feature>
<dbReference type="KEGG" id="ppac:PAP_04250"/>